<evidence type="ECO:0000256" key="1">
    <source>
        <dbReference type="SAM" id="Phobius"/>
    </source>
</evidence>
<keyword evidence="1" id="KW-1133">Transmembrane helix</keyword>
<keyword evidence="3" id="KW-1185">Reference proteome</keyword>
<dbReference type="AlphaFoldDB" id="A0A2T6KR73"/>
<evidence type="ECO:0000313" key="2">
    <source>
        <dbReference type="EMBL" id="PUB19056.1"/>
    </source>
</evidence>
<dbReference type="RefSeq" id="WP_133175927.1">
    <property type="nucleotide sequence ID" value="NZ_QBUD01000001.1"/>
</dbReference>
<feature type="transmembrane region" description="Helical" evidence="1">
    <location>
        <begin position="245"/>
        <end position="264"/>
    </location>
</feature>
<accession>A0A2T6KR73</accession>
<name>A0A2T6KR73_9RHOB</name>
<organism evidence="2 3">
    <name type="scientific">Yoonia sediminilitoris</name>
    <dbReference type="NCBI Taxonomy" id="1286148"/>
    <lineage>
        <taxon>Bacteria</taxon>
        <taxon>Pseudomonadati</taxon>
        <taxon>Pseudomonadota</taxon>
        <taxon>Alphaproteobacteria</taxon>
        <taxon>Rhodobacterales</taxon>
        <taxon>Paracoccaceae</taxon>
        <taxon>Yoonia</taxon>
    </lineage>
</organism>
<dbReference type="EMBL" id="QBUD01000001">
    <property type="protein sequence ID" value="PUB19056.1"/>
    <property type="molecule type" value="Genomic_DNA"/>
</dbReference>
<sequence>MPLSILDALTSGLPGFTWPKSVALALPLLMTPVFVDRAEAVPIRFGVASIFDTRGSGNATIRFLDGTTIIDPFAIVELDVGDGIQVDIAANSLVDIEYDFPGVTRSDSDSARSQVLLLSLNDNYRVSYELDFFSEVRGFVDVDGGTSRPNGSFAASSDLLLNDRSVFLPETLDILQGQTGNGRRSDIDTIEEIRTYPRFPRQDFFLDASVATSAYGDAPTFRDDVLASSNARLSYEIRVTAIEPIPLPAGLLLLPTALLMLAIGRRKRRIAL</sequence>
<dbReference type="Proteomes" id="UP000244523">
    <property type="component" value="Unassembled WGS sequence"/>
</dbReference>
<proteinExistence type="predicted"/>
<keyword evidence="1" id="KW-0472">Membrane</keyword>
<gene>
    <name evidence="2" type="ORF">C8N45_101647</name>
</gene>
<evidence type="ECO:0000313" key="3">
    <source>
        <dbReference type="Proteomes" id="UP000244523"/>
    </source>
</evidence>
<keyword evidence="1" id="KW-0812">Transmembrane</keyword>
<protein>
    <submittedName>
        <fullName evidence="2">Uncharacterized protein</fullName>
    </submittedName>
</protein>
<reference evidence="2 3" key="1">
    <citation type="submission" date="2018-04" db="EMBL/GenBank/DDBJ databases">
        <title>Genomic Encyclopedia of Archaeal and Bacterial Type Strains, Phase II (KMG-II): from individual species to whole genera.</title>
        <authorList>
            <person name="Goeker M."/>
        </authorList>
    </citation>
    <scope>NUCLEOTIDE SEQUENCE [LARGE SCALE GENOMIC DNA]</scope>
    <source>
        <strain evidence="2 3">DSM 29955</strain>
    </source>
</reference>
<comment type="caution">
    <text evidence="2">The sequence shown here is derived from an EMBL/GenBank/DDBJ whole genome shotgun (WGS) entry which is preliminary data.</text>
</comment>